<dbReference type="EMBL" id="JBANDC010000002">
    <property type="protein sequence ID" value="MEM4986589.1"/>
    <property type="molecule type" value="Genomic_DNA"/>
</dbReference>
<sequence length="1346" mass="142021">MTEAAISKESASPPPNKNGGGMRWLWRTLAVLPLLTLVLTGSLFFGIHSESGARAMWQLATWAMHGNLSGQLAGGTVADGLQLRNVVYRDATQQYKIDRIDAKWHVNLSPLKLDVAYLHVGNVDARLEPTPPEPTVMPASLALPLPLPLQLALNDVSLDKLSLHQGLSTTELSRLQLHGESDGTQHNLVLERLDTPYGKASAKLSLNGVKPFALSGGADLSGEYQKEKYQVDAVLSGTLALLDIGLNARGDKLSGTAKIAATPFAPIPFQQLELNAAHINPKLFSSSAPQADLSLQVALKPEMPAAAAAAAGSAPAVVDLATLTVSGPIRIANANAGALDQDRLPLVSAGAELRLDTQVQQLSRLQLKLLKDASISGQGEYHGDGKNKGNGEFSFDVAGLDLQALHGKLKPTQLRGPLKVRLTPENQQISLDLADANYKAKLETVIDAKQIAVKTAQLAAGAARLDATGSLERGAGMAYAVKGSLRDFNPFLWIDSAAPAKSAAKGAAKSGSAVSAPKAKAVTANINMDIDASGNLEPELKVKLKFAIRDSRYDQLPMTGSGLLNLAGARLLPSDVALSVAGNELQAKGSFGAAGDRLVLKLDAPQLQGLGFGISGAVHLDGQLSGTLQKPNVQATYRAEKLAYGEHRADSLSGQADIQADLNAKLNSAANRLVLSVEGRGLHSADMALDKLSLNLAGTYGAHTLKLDSSGTLRGKPLHLTLAAQGQLNESKAGYGWQGQLSELQNQGTPRISLAAPLAVSAEAGRVVLGASRLNVADAQVDLKNFSYDHGKIRSAGSVNALNVATILGLAHEFGGPELPLKTDLVLDSSWDFSLAETVGGYLQIVRRSGDLRVNPGRGDISLGLSELKLRADLQGGQVRLDSRLAASRIGTLDAQLQLALQHGDSGWAASDSSALSGQARLQVPQLKSIGALIGPQVALDGSLALDLSLGGQLGKPMLSGKVAGDQLAVTLFDQGIKLKDGTARLNLADNVVELQQLEFHGGDGTIRATGRLQLGHDNPDLTASVVADRLQLFASPDRQLMLSGQAKIANVKEQLHVDGKFTVDKALFDLPKSSAPVLGDDVVIVRKEVKARATPLTEQERLAKAAQKPAGGATPVMNVEVDFGSDFRFRGSGADLLLRGAMQVRSEPYQPLRATGTIRVASGSYEVFGRKLAIERGLINFQGAIDNPNINILAMKRNQEVEAGAEITGNPGNLRVKLVSEPNVSDEEKLSWLMFGHGSDSSALGQRQAAGQALALLGNYGGKKIAQGIGFDEFSIGSSDSGIENEQVVSLGKVITEKINLGYEQSLTSAASILKLTWQFSRRWSMVMRGGTINGLEVLYNLRFD</sequence>
<evidence type="ECO:0000313" key="7">
    <source>
        <dbReference type="EMBL" id="MEM4986589.1"/>
    </source>
</evidence>
<evidence type="ECO:0000313" key="8">
    <source>
        <dbReference type="Proteomes" id="UP001495910"/>
    </source>
</evidence>
<evidence type="ECO:0000256" key="4">
    <source>
        <dbReference type="ARBA" id="ARBA00023136"/>
    </source>
</evidence>
<feature type="domain" description="Translocation and assembly module TamB C-terminal" evidence="6">
    <location>
        <begin position="1002"/>
        <end position="1345"/>
    </location>
</feature>
<feature type="transmembrane region" description="Helical" evidence="5">
    <location>
        <begin position="24"/>
        <end position="47"/>
    </location>
</feature>
<accession>A0ABU9PRG2</accession>
<dbReference type="PANTHER" id="PTHR36985:SF1">
    <property type="entry name" value="TRANSLOCATION AND ASSEMBLY MODULE SUBUNIT TAMB"/>
    <property type="match status" value="1"/>
</dbReference>
<keyword evidence="8" id="KW-1185">Reference proteome</keyword>
<dbReference type="PANTHER" id="PTHR36985">
    <property type="entry name" value="TRANSLOCATION AND ASSEMBLY MODULE SUBUNIT TAMB"/>
    <property type="match status" value="1"/>
</dbReference>
<dbReference type="InterPro" id="IPR007452">
    <property type="entry name" value="TamB_C"/>
</dbReference>
<organism evidence="7 8">
    <name type="scientific">Collimonas rhizosphaerae</name>
    <dbReference type="NCBI Taxonomy" id="3126357"/>
    <lineage>
        <taxon>Bacteria</taxon>
        <taxon>Pseudomonadati</taxon>
        <taxon>Pseudomonadota</taxon>
        <taxon>Betaproteobacteria</taxon>
        <taxon>Burkholderiales</taxon>
        <taxon>Oxalobacteraceae</taxon>
        <taxon>Collimonas</taxon>
    </lineage>
</organism>
<keyword evidence="3 5" id="KW-1133">Transmembrane helix</keyword>
<proteinExistence type="predicted"/>
<dbReference type="Proteomes" id="UP001495910">
    <property type="component" value="Unassembled WGS sequence"/>
</dbReference>
<evidence type="ECO:0000256" key="3">
    <source>
        <dbReference type="ARBA" id="ARBA00022989"/>
    </source>
</evidence>
<keyword evidence="4 5" id="KW-0472">Membrane</keyword>
<reference evidence="7 8" key="1">
    <citation type="submission" date="2024-02" db="EMBL/GenBank/DDBJ databases">
        <title>Draft genome sequence of Collimonas sp. strain H4R21, an effective mineral-weathering bacterial strain isolated from the beech rhizosphere.</title>
        <authorList>
            <person name="Morin E."/>
            <person name="Uroz S."/>
            <person name="Leveau J.H.J."/>
            <person name="Kumar R."/>
            <person name="Rey M.W."/>
            <person name="Pham J."/>
        </authorList>
    </citation>
    <scope>NUCLEOTIDE SEQUENCE [LARGE SCALE GENOMIC DNA]</scope>
    <source>
        <strain evidence="7 8">H4R21</strain>
    </source>
</reference>
<evidence type="ECO:0000256" key="5">
    <source>
        <dbReference type="SAM" id="Phobius"/>
    </source>
</evidence>
<evidence type="ECO:0000256" key="2">
    <source>
        <dbReference type="ARBA" id="ARBA00022692"/>
    </source>
</evidence>
<comment type="subcellular location">
    <subcellularLocation>
        <location evidence="1">Membrane</location>
        <topology evidence="1">Single-pass membrane protein</topology>
    </subcellularLocation>
</comment>
<gene>
    <name evidence="7" type="ORF">V8G57_04215</name>
</gene>
<dbReference type="RefSeq" id="WP_342828305.1">
    <property type="nucleotide sequence ID" value="NZ_JBANDC010000002.1"/>
</dbReference>
<keyword evidence="2 5" id="KW-0812">Transmembrane</keyword>
<comment type="caution">
    <text evidence="7">The sequence shown here is derived from an EMBL/GenBank/DDBJ whole genome shotgun (WGS) entry which is preliminary data.</text>
</comment>
<evidence type="ECO:0000256" key="1">
    <source>
        <dbReference type="ARBA" id="ARBA00004167"/>
    </source>
</evidence>
<evidence type="ECO:0000259" key="6">
    <source>
        <dbReference type="Pfam" id="PF04357"/>
    </source>
</evidence>
<name>A0ABU9PRG2_9BURK</name>
<dbReference type="Pfam" id="PF04357">
    <property type="entry name" value="TamB"/>
    <property type="match status" value="1"/>
</dbReference>
<protein>
    <submittedName>
        <fullName evidence="7">Translocation/assembly module TamB domain-containing protein</fullName>
    </submittedName>
</protein>